<organism evidence="2 3">
    <name type="scientific">Candidatus Regiella insecticola 5.15</name>
    <dbReference type="NCBI Taxonomy" id="1005043"/>
    <lineage>
        <taxon>Bacteria</taxon>
        <taxon>Pseudomonadati</taxon>
        <taxon>Pseudomonadota</taxon>
        <taxon>Gammaproteobacteria</taxon>
        <taxon>Enterobacterales</taxon>
        <taxon>Enterobacteriaceae</taxon>
        <taxon>aphid secondary symbionts</taxon>
        <taxon>Candidatus Regiella</taxon>
    </lineage>
</organism>
<dbReference type="SUPFAM" id="SSF56784">
    <property type="entry name" value="HAD-like"/>
    <property type="match status" value="1"/>
</dbReference>
<dbReference type="NCBIfam" id="TIGR01509">
    <property type="entry name" value="HAD-SF-IA-v3"/>
    <property type="match status" value="1"/>
</dbReference>
<dbReference type="Gene3D" id="1.10.150.240">
    <property type="entry name" value="Putative phosphatase, domain 2"/>
    <property type="match status" value="1"/>
</dbReference>
<keyword evidence="1" id="KW-0479">Metal-binding</keyword>
<proteinExistence type="predicted"/>
<dbReference type="InterPro" id="IPR023198">
    <property type="entry name" value="PGP-like_dom2"/>
</dbReference>
<sequence length="190" mass="20664">MAQLSALLFDLDGTLVNTEWPNALAYTEAIRAFGGEIDPTIVRTQAVGLHWTQFLPKLLVIAGLEIDPQLVANRKRELYANYLNNLELNYALLDLIKVLREHVKIGLVTTASRQAVEAIDKVSGLFTLFNCVITGDDVAKAKPAPEAYQLAASKLGLSPSECLIFEDSSSGVASAEAFGAQTLKVLFAWK</sequence>
<dbReference type="PANTHER" id="PTHR43481">
    <property type="entry name" value="FRUCTOSE-1-PHOSPHATE PHOSPHATASE"/>
    <property type="match status" value="1"/>
</dbReference>
<dbReference type="SFLD" id="SFLDS00003">
    <property type="entry name" value="Haloacid_Dehalogenase"/>
    <property type="match status" value="1"/>
</dbReference>
<dbReference type="PROSITE" id="PS01228">
    <property type="entry name" value="COF_1"/>
    <property type="match status" value="1"/>
</dbReference>
<protein>
    <submittedName>
        <fullName evidence="2">Haloacid dehalogenase protein</fullName>
    </submittedName>
</protein>
<dbReference type="GO" id="GO:0050308">
    <property type="term" value="F:sugar-phosphatase activity"/>
    <property type="evidence" value="ECO:0007669"/>
    <property type="project" value="TreeGrafter"/>
</dbReference>
<gene>
    <name evidence="2" type="ORF">Rin_00005380</name>
</gene>
<dbReference type="AlphaFoldDB" id="G2GXP5"/>
<dbReference type="RefSeq" id="WP_006706238.1">
    <property type="nucleotide sequence ID" value="NZ_AGCA01000114.1"/>
</dbReference>
<evidence type="ECO:0000313" key="3">
    <source>
        <dbReference type="Proteomes" id="UP000004116"/>
    </source>
</evidence>
<dbReference type="InterPro" id="IPR023214">
    <property type="entry name" value="HAD_sf"/>
</dbReference>
<dbReference type="SFLD" id="SFLDG01129">
    <property type="entry name" value="C1.5:_HAD__Beta-PGM__Phosphata"/>
    <property type="match status" value="1"/>
</dbReference>
<comment type="caution">
    <text evidence="2">The sequence shown here is derived from an EMBL/GenBank/DDBJ whole genome shotgun (WGS) entry which is preliminary data.</text>
</comment>
<dbReference type="Proteomes" id="UP000004116">
    <property type="component" value="Unassembled WGS sequence"/>
</dbReference>
<name>G2GXP5_9ENTR</name>
<accession>G2GXP5</accession>
<dbReference type="CDD" id="cd07505">
    <property type="entry name" value="HAD_BPGM-like"/>
    <property type="match status" value="1"/>
</dbReference>
<dbReference type="OrthoDB" id="9800058at2"/>
<dbReference type="InterPro" id="IPR006439">
    <property type="entry name" value="HAD-SF_hydro_IA"/>
</dbReference>
<evidence type="ECO:0000313" key="2">
    <source>
        <dbReference type="EMBL" id="EGY29487.1"/>
    </source>
</evidence>
<dbReference type="Pfam" id="PF00702">
    <property type="entry name" value="Hydrolase"/>
    <property type="match status" value="1"/>
</dbReference>
<dbReference type="InterPro" id="IPR036412">
    <property type="entry name" value="HAD-like_sf"/>
</dbReference>
<dbReference type="PANTHER" id="PTHR43481:SF4">
    <property type="entry name" value="GLYCEROL-1-PHOSPHATE PHOSPHOHYDROLASE 1-RELATED"/>
    <property type="match status" value="1"/>
</dbReference>
<dbReference type="GO" id="GO:0046872">
    <property type="term" value="F:metal ion binding"/>
    <property type="evidence" value="ECO:0007669"/>
    <property type="project" value="UniProtKB-KW"/>
</dbReference>
<keyword evidence="3" id="KW-1185">Reference proteome</keyword>
<evidence type="ECO:0000256" key="1">
    <source>
        <dbReference type="ARBA" id="ARBA00022723"/>
    </source>
</evidence>
<dbReference type="InterPro" id="IPR051806">
    <property type="entry name" value="HAD-like_SPP"/>
</dbReference>
<dbReference type="PRINTS" id="PR00413">
    <property type="entry name" value="HADHALOGNASE"/>
</dbReference>
<dbReference type="EMBL" id="AGCA01000114">
    <property type="protein sequence ID" value="EGY29487.1"/>
    <property type="molecule type" value="Genomic_DNA"/>
</dbReference>
<reference evidence="2 3" key="1">
    <citation type="journal article" date="2012" name="Genome Res.">
        <title>Genomic basis of endosymbiont-conferred protection against an insect parasitoid.</title>
        <authorList>
            <person name="Hansen A.K."/>
            <person name="Vorburger C."/>
            <person name="Moran N.A."/>
        </authorList>
    </citation>
    <scope>NUCLEOTIDE SEQUENCE [LARGE SCALE GENOMIC DNA]</scope>
    <source>
        <strain evidence="3">R5.15</strain>
    </source>
</reference>
<dbReference type="Gene3D" id="3.40.50.1000">
    <property type="entry name" value="HAD superfamily/HAD-like"/>
    <property type="match status" value="1"/>
</dbReference>